<evidence type="ECO:0000256" key="5">
    <source>
        <dbReference type="PROSITE-ProRule" id="PRU00042"/>
    </source>
</evidence>
<keyword evidence="1" id="KW-0479">Metal-binding</keyword>
<organism evidence="8 9">
    <name type="scientific">Nothobranchius furzeri</name>
    <name type="common">Turquoise killifish</name>
    <dbReference type="NCBI Taxonomy" id="105023"/>
    <lineage>
        <taxon>Eukaryota</taxon>
        <taxon>Metazoa</taxon>
        <taxon>Chordata</taxon>
        <taxon>Craniata</taxon>
        <taxon>Vertebrata</taxon>
        <taxon>Euteleostomi</taxon>
        <taxon>Actinopterygii</taxon>
        <taxon>Neopterygii</taxon>
        <taxon>Teleostei</taxon>
        <taxon>Neoteleostei</taxon>
        <taxon>Acanthomorphata</taxon>
        <taxon>Ovalentaria</taxon>
        <taxon>Atherinomorphae</taxon>
        <taxon>Cyprinodontiformes</taxon>
        <taxon>Nothobranchiidae</taxon>
        <taxon>Nothobranchius</taxon>
    </lineage>
</organism>
<feature type="domain" description="C2H2-type" evidence="7">
    <location>
        <begin position="946"/>
        <end position="973"/>
    </location>
</feature>
<dbReference type="GO" id="GO:0032502">
    <property type="term" value="P:developmental process"/>
    <property type="evidence" value="ECO:0007669"/>
    <property type="project" value="UniProtKB-ARBA"/>
</dbReference>
<feature type="region of interest" description="Disordered" evidence="6">
    <location>
        <begin position="83"/>
        <end position="167"/>
    </location>
</feature>
<dbReference type="FunFam" id="3.30.160.60:FF:001030">
    <property type="entry name" value="Zinc finger protein 407"/>
    <property type="match status" value="1"/>
</dbReference>
<keyword evidence="3 5" id="KW-0863">Zinc-finger</keyword>
<reference evidence="8" key="3">
    <citation type="submission" date="2025-09" db="UniProtKB">
        <authorList>
            <consortium name="Ensembl"/>
        </authorList>
    </citation>
    <scope>IDENTIFICATION</scope>
</reference>
<feature type="compositionally biased region" description="Basic and acidic residues" evidence="6">
    <location>
        <begin position="86"/>
        <end position="106"/>
    </location>
</feature>
<dbReference type="InterPro" id="IPR003604">
    <property type="entry name" value="Matrin/U1-like-C_Znf_C2H2"/>
</dbReference>
<feature type="compositionally biased region" description="Polar residues" evidence="6">
    <location>
        <begin position="645"/>
        <end position="668"/>
    </location>
</feature>
<feature type="region of interest" description="Disordered" evidence="6">
    <location>
        <begin position="554"/>
        <end position="668"/>
    </location>
</feature>
<sequence>MDTSLTSGEEVAGDRKPESDAAKVKLDDVELVESTENPQCGADEEHTKRPSSDVTPEEEDNRCTVCGFSAKYPRSLKIHYARKHSKDFDKTPKSPEQHLNIHDGKPNESQQEDTTMAEKAAGSKQKRHDLDELKLASSEDESTSLTTREMVGEKQERVQEDSVTVPKRRVSKRIPKPKIIYSCNCCGQEFRDKHPLDVHIQRYHSKYVPITLDADENTSGSEDAEDCSNTVKASPIQVAPKRPLNRFQKKCANCDFRASSTEVLEKHARVKHPDSEWYRCKVCKFLASTSELMNTHLSSVGHLQQQADNSKSEVLSFEVCVESISGNCVGEDPPVGDVEMLDGKEITTVTVGEQEADETSEAVKTEEDVEFEPPRKKRGRPKLGGSATCGYCGVVVSSATNLRVHVQRKHSKEYGYSCTLCNYNCVTKGDMDRHSLTKKHLKRAQESSRKNSDTGTPSREPTSTPNTVPLVSETMQKADVIVLQECNVEEQTRSETHQQTSKHDSVNACSLCDFVAQSIPSLHLHVKRKHTKDFEYVCLACGYYSVTNREMHRHASTEKHKQRSQRYLELQESKEQKSSQFPSNEKQKNDPPVESSNPDCEHPNPTDESGSCSIDNPVIETQSTSASPVSTEPVSAVVGAAGSADENQVKTITSSSGTEPDPTSQTTELTVMSEAQQASGDIQLALHESAQQETQEERPQQAGDELVKADVMIVDTQMSKAPPFDACIISAKALAEQEQVLHESLALEGEASVICLTGGLSSCLPSTISPYVKKVKPKEVKEREYAKGSSANTRCEDCGFMADGVSGLNVHISMKHPTKDRHFHCLLCGKSFYTESNLHQHLTSAAHLRNEQNSVEELPEGGANFRCVKCRDRFETEQGLFFHIKEKHEELLKEVDTYVLEDTEQINREREENQGSVCKYCGKVCRSSNSMAFLAHIRTHTGSKPFTCTICSFSTAQLGDVRNHVKRHLGMREYKCDICGWAFVMKKHLNTHLLGKHGVGQRKERKFECELCDRSFSEKWALNNHMKLHNGEKPYKCVWPSCHYAFINLSAMKDHYRTHTGEKSYLCDLCGFAGGTRHALTKHRRQHTGERPFKCKICNFASTTQSHLSRHKRVHTGEKPYRCPWCDYRSNCAENIRKHILHTGKHEGVKMYNCPKCVYATNAPMDFRNHLKESHLDIENPDLAYLHAGIVSKSFECRLRGQGAAFVASDSDSSLQRKGSDEASGHDESIQQVIIIQGYGENDITIDQALEESAAATLQTLAMSGQVAEVLHITEDGQVIASGREVASAGAHLVESSTQYVVLDSGDTSKELQAVASEEVEDTDATAGQSHSVSESTTALDALLSAVSEMGHQEKIQDQAAVVHEVLSPEMAEAADTAMEVKQEQEEVIQESRHGNMQEVLQLAASQMIKDGLTQVIVNDEGTHYIVTELDDCTLQVEGGVYGEAGAGHREGQPEEHQAEEEMVMEGGGPEERRSCEIHNRTKSREPVISTHTCLPFNTFVSCSPPRVALINSVVSDPSSDDTFNRIQVSIQSWL</sequence>
<accession>A0A8C6NKL3</accession>
<dbReference type="FunFam" id="3.30.160.60:FF:000202">
    <property type="entry name" value="Zinc finger protein 574"/>
    <property type="match status" value="1"/>
</dbReference>
<dbReference type="InterPro" id="IPR050688">
    <property type="entry name" value="Zinc_finger/UBP_domain"/>
</dbReference>
<feature type="domain" description="C2H2-type" evidence="7">
    <location>
        <begin position="1065"/>
        <end position="1092"/>
    </location>
</feature>
<dbReference type="PANTHER" id="PTHR24403">
    <property type="entry name" value="ZINC FINGER PROTEIN"/>
    <property type="match status" value="1"/>
</dbReference>
<feature type="compositionally biased region" description="Basic and acidic residues" evidence="6">
    <location>
        <begin position="443"/>
        <end position="452"/>
    </location>
</feature>
<feature type="domain" description="C2H2-type" evidence="7">
    <location>
        <begin position="1093"/>
        <end position="1120"/>
    </location>
</feature>
<feature type="domain" description="C2H2-type" evidence="7">
    <location>
        <begin position="181"/>
        <end position="209"/>
    </location>
</feature>
<dbReference type="PROSITE" id="PS50157">
    <property type="entry name" value="ZINC_FINGER_C2H2_2"/>
    <property type="match status" value="8"/>
</dbReference>
<dbReference type="Gene3D" id="3.30.160.60">
    <property type="entry name" value="Classic Zinc Finger"/>
    <property type="match status" value="11"/>
</dbReference>
<keyword evidence="9" id="KW-1185">Reference proteome</keyword>
<reference evidence="8" key="1">
    <citation type="submission" date="2014-08" db="EMBL/GenBank/DDBJ databases">
        <authorList>
            <person name="Senf B."/>
            <person name="Petzold A."/>
            <person name="Downie B.R."/>
            <person name="Koch P."/>
            <person name="Platzer M."/>
        </authorList>
    </citation>
    <scope>NUCLEOTIDE SEQUENCE [LARGE SCALE GENOMIC DNA]</scope>
    <source>
        <strain evidence="8">GRZ</strain>
    </source>
</reference>
<gene>
    <name evidence="8" type="primary">ZNF407</name>
    <name evidence="8" type="synonym">znf407</name>
</gene>
<evidence type="ECO:0000313" key="9">
    <source>
        <dbReference type="Proteomes" id="UP000694548"/>
    </source>
</evidence>
<feature type="domain" description="C2H2-type" evidence="7">
    <location>
        <begin position="974"/>
        <end position="997"/>
    </location>
</feature>
<dbReference type="SMART" id="SM00451">
    <property type="entry name" value="ZnF_U1"/>
    <property type="match status" value="3"/>
</dbReference>
<feature type="compositionally biased region" description="Basic and acidic residues" evidence="6">
    <location>
        <begin position="12"/>
        <end position="28"/>
    </location>
</feature>
<feature type="region of interest" description="Disordered" evidence="6">
    <location>
        <begin position="1"/>
        <end position="63"/>
    </location>
</feature>
<dbReference type="InterPro" id="IPR036236">
    <property type="entry name" value="Znf_C2H2_sf"/>
</dbReference>
<dbReference type="SUPFAM" id="SSF57667">
    <property type="entry name" value="beta-beta-alpha zinc fingers"/>
    <property type="match status" value="5"/>
</dbReference>
<dbReference type="PANTHER" id="PTHR24403:SF67">
    <property type="entry name" value="FI01116P-RELATED"/>
    <property type="match status" value="1"/>
</dbReference>
<reference evidence="8" key="2">
    <citation type="submission" date="2025-08" db="UniProtKB">
        <authorList>
            <consortium name="Ensembl"/>
        </authorList>
    </citation>
    <scope>IDENTIFICATION</scope>
</reference>
<keyword evidence="4" id="KW-0862">Zinc</keyword>
<dbReference type="FunFam" id="3.30.160.60:FF:000969">
    <property type="entry name" value="Zinc finger protein 407"/>
    <property type="match status" value="1"/>
</dbReference>
<dbReference type="GO" id="GO:0008270">
    <property type="term" value="F:zinc ion binding"/>
    <property type="evidence" value="ECO:0007669"/>
    <property type="project" value="UniProtKB-KW"/>
</dbReference>
<feature type="region of interest" description="Disordered" evidence="6">
    <location>
        <begin position="436"/>
        <end position="470"/>
    </location>
</feature>
<dbReference type="FunFam" id="3.30.160.60:FF:001819">
    <property type="entry name" value="zinc finger protein 407"/>
    <property type="match status" value="1"/>
</dbReference>
<dbReference type="GO" id="GO:0045944">
    <property type="term" value="P:positive regulation of transcription by RNA polymerase II"/>
    <property type="evidence" value="ECO:0007669"/>
    <property type="project" value="TreeGrafter"/>
</dbReference>
<feature type="region of interest" description="Disordered" evidence="6">
    <location>
        <begin position="353"/>
        <end position="384"/>
    </location>
</feature>
<dbReference type="Proteomes" id="UP000694548">
    <property type="component" value="Chromosome sgr05"/>
</dbReference>
<feature type="domain" description="C2H2-type" evidence="7">
    <location>
        <begin position="1035"/>
        <end position="1064"/>
    </location>
</feature>
<feature type="compositionally biased region" description="Low complexity" evidence="6">
    <location>
        <begin position="634"/>
        <end position="644"/>
    </location>
</feature>
<dbReference type="GO" id="GO:0003676">
    <property type="term" value="F:nucleic acid binding"/>
    <property type="evidence" value="ECO:0007669"/>
    <property type="project" value="InterPro"/>
</dbReference>
<keyword evidence="2" id="KW-0677">Repeat</keyword>
<dbReference type="FunFam" id="3.30.160.60:FF:002581">
    <property type="entry name" value="Zinc finger protein 407"/>
    <property type="match status" value="1"/>
</dbReference>
<protein>
    <submittedName>
        <fullName evidence="8">Zinc finger protein 407</fullName>
    </submittedName>
</protein>
<evidence type="ECO:0000256" key="4">
    <source>
        <dbReference type="ARBA" id="ARBA00022833"/>
    </source>
</evidence>
<evidence type="ECO:0000256" key="1">
    <source>
        <dbReference type="ARBA" id="ARBA00022723"/>
    </source>
</evidence>
<evidence type="ECO:0000313" key="8">
    <source>
        <dbReference type="Ensembl" id="ENSNFUP00015008062.1"/>
    </source>
</evidence>
<feature type="compositionally biased region" description="Basic and acidic residues" evidence="6">
    <location>
        <begin position="150"/>
        <end position="160"/>
    </location>
</feature>
<dbReference type="InterPro" id="IPR013087">
    <property type="entry name" value="Znf_C2H2_type"/>
</dbReference>
<name>A0A8C6NKL3_NOTFU</name>
<proteinExistence type="predicted"/>
<dbReference type="Pfam" id="PF13894">
    <property type="entry name" value="zf-C2H2_4"/>
    <property type="match status" value="1"/>
</dbReference>
<dbReference type="FunFam" id="3.30.160.60:FF:001109">
    <property type="entry name" value="Zinc finger protein 407"/>
    <property type="match status" value="1"/>
</dbReference>
<feature type="compositionally biased region" description="Polar residues" evidence="6">
    <location>
        <begin position="453"/>
        <end position="470"/>
    </location>
</feature>
<dbReference type="Pfam" id="PF00096">
    <property type="entry name" value="zf-C2H2"/>
    <property type="match status" value="2"/>
</dbReference>
<dbReference type="PROSITE" id="PS00028">
    <property type="entry name" value="ZINC_FINGER_C2H2_1"/>
    <property type="match status" value="8"/>
</dbReference>
<evidence type="ECO:0000256" key="2">
    <source>
        <dbReference type="ARBA" id="ARBA00022737"/>
    </source>
</evidence>
<dbReference type="SMART" id="SM00355">
    <property type="entry name" value="ZnF_C2H2"/>
    <property type="match status" value="20"/>
</dbReference>
<evidence type="ECO:0000256" key="6">
    <source>
        <dbReference type="SAM" id="MobiDB-lite"/>
    </source>
</evidence>
<evidence type="ECO:0000256" key="3">
    <source>
        <dbReference type="ARBA" id="ARBA00022771"/>
    </source>
</evidence>
<dbReference type="Ensembl" id="ENSNFUT00015008481.1">
    <property type="protein sequence ID" value="ENSNFUP00015008062.1"/>
    <property type="gene ID" value="ENSNFUG00015003955.1"/>
</dbReference>
<feature type="domain" description="C2H2-type" evidence="7">
    <location>
        <begin position="1007"/>
        <end position="1034"/>
    </location>
</feature>
<feature type="compositionally biased region" description="Polar residues" evidence="6">
    <location>
        <begin position="606"/>
        <end position="633"/>
    </location>
</feature>
<feature type="domain" description="C2H2-type" evidence="7">
    <location>
        <begin position="823"/>
        <end position="852"/>
    </location>
</feature>
<dbReference type="GeneTree" id="ENSGT00940000156446"/>
<evidence type="ECO:0000259" key="7">
    <source>
        <dbReference type="PROSITE" id="PS50157"/>
    </source>
</evidence>
<dbReference type="GO" id="GO:0005634">
    <property type="term" value="C:nucleus"/>
    <property type="evidence" value="ECO:0007669"/>
    <property type="project" value="TreeGrafter"/>
</dbReference>